<evidence type="ECO:0000313" key="1">
    <source>
        <dbReference type="EMBL" id="BCR87587.1"/>
    </source>
</evidence>
<accession>A0A7R7ZNS4</accession>
<reference evidence="1" key="2">
    <citation type="submission" date="2021-02" db="EMBL/GenBank/DDBJ databases">
        <title>Aspergillus chevalieri M1 genome sequence.</title>
        <authorList>
            <person name="Kadooka C."/>
            <person name="Mori K."/>
            <person name="Futagami T."/>
        </authorList>
    </citation>
    <scope>NUCLEOTIDE SEQUENCE</scope>
    <source>
        <strain evidence="1">M1</strain>
    </source>
</reference>
<name>A0A7R7ZNS4_ASPCH</name>
<reference evidence="1" key="1">
    <citation type="submission" date="2021-01" db="EMBL/GenBank/DDBJ databases">
        <authorList>
            <consortium name="Aspergillus chevalieri M1 genome sequencing consortium"/>
            <person name="Kazuki M."/>
            <person name="Futagami T."/>
        </authorList>
    </citation>
    <scope>NUCLEOTIDE SEQUENCE</scope>
    <source>
        <strain evidence="1">M1</strain>
    </source>
</reference>
<dbReference type="RefSeq" id="XP_043136109.1">
    <property type="nucleotide sequence ID" value="XM_043278318.1"/>
</dbReference>
<keyword evidence="2" id="KW-1185">Reference proteome</keyword>
<sequence>MLLCGLVERPLSAIPFGMFVELDFQTLSRASSWLFSSGSDGLLQAMDICQVISKSHLILERLLAHEVNTGIHLHYSEMFFDVISELIASFPVPHTLRRLSGLVTQAEGAMARPNERMAISDDFAPSGRGARQMNATMALSLAEGIELKALVAVLHFPILAT</sequence>
<protein>
    <submittedName>
        <fullName evidence="1">Uncharacterized protein</fullName>
    </submittedName>
</protein>
<evidence type="ECO:0000313" key="2">
    <source>
        <dbReference type="Proteomes" id="UP000637239"/>
    </source>
</evidence>
<dbReference type="KEGG" id="ache:ACHE_40151S"/>
<dbReference type="Proteomes" id="UP000637239">
    <property type="component" value="Chromosome 4"/>
</dbReference>
<organism evidence="1 2">
    <name type="scientific">Aspergillus chevalieri</name>
    <name type="common">Eurotium chevalieri</name>
    <dbReference type="NCBI Taxonomy" id="182096"/>
    <lineage>
        <taxon>Eukaryota</taxon>
        <taxon>Fungi</taxon>
        <taxon>Dikarya</taxon>
        <taxon>Ascomycota</taxon>
        <taxon>Pezizomycotina</taxon>
        <taxon>Eurotiomycetes</taxon>
        <taxon>Eurotiomycetidae</taxon>
        <taxon>Eurotiales</taxon>
        <taxon>Aspergillaceae</taxon>
        <taxon>Aspergillus</taxon>
        <taxon>Aspergillus subgen. Aspergillus</taxon>
    </lineage>
</organism>
<proteinExistence type="predicted"/>
<dbReference type="GeneID" id="66981946"/>
<dbReference type="EMBL" id="AP024419">
    <property type="protein sequence ID" value="BCR87587.1"/>
    <property type="molecule type" value="Genomic_DNA"/>
</dbReference>
<dbReference type="AlphaFoldDB" id="A0A7R7ZNS4"/>
<gene>
    <name evidence="1" type="ORF">ACHE_40151S</name>
</gene>